<evidence type="ECO:0000313" key="2">
    <source>
        <dbReference type="Proteomes" id="UP000824072"/>
    </source>
</evidence>
<gene>
    <name evidence="1" type="ORF">IAB02_03015</name>
</gene>
<sequence>MLRIKELFEYQRFVQNQRLQSLIDAVCSQYLIDDAAIAEDFLDLSAAGDPTQALSQLLERSAYDQKRL</sequence>
<accession>A0A9D1ICU1</accession>
<protein>
    <submittedName>
        <fullName evidence="1">Uncharacterized protein</fullName>
    </submittedName>
</protein>
<organism evidence="1 2">
    <name type="scientific">Candidatus Pullichristensenella excrementigallinarum</name>
    <dbReference type="NCBI Taxonomy" id="2840907"/>
    <lineage>
        <taxon>Bacteria</taxon>
        <taxon>Bacillati</taxon>
        <taxon>Bacillota</taxon>
        <taxon>Clostridia</taxon>
        <taxon>Candidatus Pullichristensenella</taxon>
    </lineage>
</organism>
<dbReference type="AlphaFoldDB" id="A0A9D1ICU1"/>
<name>A0A9D1ICU1_9FIRM</name>
<reference evidence="1" key="2">
    <citation type="journal article" date="2021" name="PeerJ">
        <title>Extensive microbial diversity within the chicken gut microbiome revealed by metagenomics and culture.</title>
        <authorList>
            <person name="Gilroy R."/>
            <person name="Ravi A."/>
            <person name="Getino M."/>
            <person name="Pursley I."/>
            <person name="Horton D.L."/>
            <person name="Alikhan N.F."/>
            <person name="Baker D."/>
            <person name="Gharbi K."/>
            <person name="Hall N."/>
            <person name="Watson M."/>
            <person name="Adriaenssens E.M."/>
            <person name="Foster-Nyarko E."/>
            <person name="Jarju S."/>
            <person name="Secka A."/>
            <person name="Antonio M."/>
            <person name="Oren A."/>
            <person name="Chaudhuri R.R."/>
            <person name="La Ragione R."/>
            <person name="Hildebrand F."/>
            <person name="Pallen M.J."/>
        </authorList>
    </citation>
    <scope>NUCLEOTIDE SEQUENCE</scope>
    <source>
        <strain evidence="1">ChiHcec3-11533</strain>
    </source>
</reference>
<comment type="caution">
    <text evidence="1">The sequence shown here is derived from an EMBL/GenBank/DDBJ whole genome shotgun (WGS) entry which is preliminary data.</text>
</comment>
<dbReference type="EMBL" id="DVMU01000066">
    <property type="protein sequence ID" value="HIU33509.1"/>
    <property type="molecule type" value="Genomic_DNA"/>
</dbReference>
<dbReference type="Proteomes" id="UP000824072">
    <property type="component" value="Unassembled WGS sequence"/>
</dbReference>
<reference evidence="1" key="1">
    <citation type="submission" date="2020-10" db="EMBL/GenBank/DDBJ databases">
        <authorList>
            <person name="Gilroy R."/>
        </authorList>
    </citation>
    <scope>NUCLEOTIDE SEQUENCE</scope>
    <source>
        <strain evidence="1">ChiHcec3-11533</strain>
    </source>
</reference>
<evidence type="ECO:0000313" key="1">
    <source>
        <dbReference type="EMBL" id="HIU33509.1"/>
    </source>
</evidence>
<proteinExistence type="predicted"/>